<dbReference type="PANTHER" id="PTHR43124:SF3">
    <property type="entry name" value="CHLORAMPHENICOL EFFLUX PUMP RV0191"/>
    <property type="match status" value="1"/>
</dbReference>
<evidence type="ECO:0000256" key="1">
    <source>
        <dbReference type="ARBA" id="ARBA00004651"/>
    </source>
</evidence>
<dbReference type="EMBL" id="JABUFE010000005">
    <property type="protein sequence ID" value="NSX55166.1"/>
    <property type="molecule type" value="Genomic_DNA"/>
</dbReference>
<feature type="transmembrane region" description="Helical" evidence="6">
    <location>
        <begin position="265"/>
        <end position="285"/>
    </location>
</feature>
<keyword evidence="9" id="KW-1185">Reference proteome</keyword>
<feature type="transmembrane region" description="Helical" evidence="6">
    <location>
        <begin position="234"/>
        <end position="253"/>
    </location>
</feature>
<protein>
    <submittedName>
        <fullName evidence="8">MFS transporter</fullName>
    </submittedName>
</protein>
<keyword evidence="4 6" id="KW-1133">Transmembrane helix</keyword>
<feature type="transmembrane region" description="Helical" evidence="6">
    <location>
        <begin position="201"/>
        <end position="222"/>
    </location>
</feature>
<dbReference type="InterPro" id="IPR050189">
    <property type="entry name" value="MFS_Efflux_Transporters"/>
</dbReference>
<dbReference type="Gene3D" id="1.20.1250.20">
    <property type="entry name" value="MFS general substrate transporter like domains"/>
    <property type="match status" value="1"/>
</dbReference>
<proteinExistence type="predicted"/>
<dbReference type="Pfam" id="PF07690">
    <property type="entry name" value="MFS_1"/>
    <property type="match status" value="1"/>
</dbReference>
<sequence length="379" mass="38927">MPSYQVILLTASVGVIGANSLVLSPVSAAVAQSFAGNSAADIMIAAAAFGLGTAGSALLLAPLADRFGADRSLIAAMILFALASMFSTIAPAFWVLIAAQTMAGVASGIALPATYSLAADIASPGQEGRTMGTVLTGWTLSMVFGVTLSSILADLLHWRSVFAFVAGLAALLSILLLTVSFPRRIANHVTSPLTSLKVPGIFTALMVQILLMLSFYGTYSFLGTHLGAMGMTTAAGAAPVLAYGIGFGIAARFDGLIDRMGYKGLAPYSFACVTAALVLIAVLSYSLIGLTIAFLCWGLANHIALNLTVGRLIGLDPDQRGAIMGLNSAVTYLCVFAGAIGFRPIFEIGGLAACAGLAAIAVSFIVIEAWHLKRSRPAN</sequence>
<comment type="caution">
    <text evidence="8">The sequence shown here is derived from an EMBL/GenBank/DDBJ whole genome shotgun (WGS) entry which is preliminary data.</text>
</comment>
<evidence type="ECO:0000313" key="9">
    <source>
        <dbReference type="Proteomes" id="UP000777935"/>
    </source>
</evidence>
<evidence type="ECO:0000259" key="7">
    <source>
        <dbReference type="PROSITE" id="PS50850"/>
    </source>
</evidence>
<feature type="transmembrane region" description="Helical" evidence="6">
    <location>
        <begin position="103"/>
        <end position="122"/>
    </location>
</feature>
<accession>A0ABX2IT31</accession>
<keyword evidence="5 6" id="KW-0472">Membrane</keyword>
<keyword evidence="2" id="KW-1003">Cell membrane</keyword>
<comment type="subcellular location">
    <subcellularLocation>
        <location evidence="1">Cell membrane</location>
        <topology evidence="1">Multi-pass membrane protein</topology>
    </subcellularLocation>
</comment>
<feature type="transmembrane region" description="Helical" evidence="6">
    <location>
        <begin position="321"/>
        <end position="342"/>
    </location>
</feature>
<dbReference type="RefSeq" id="WP_174137933.1">
    <property type="nucleotide sequence ID" value="NZ_JABUFE010000005.1"/>
</dbReference>
<evidence type="ECO:0000256" key="2">
    <source>
        <dbReference type="ARBA" id="ARBA00022475"/>
    </source>
</evidence>
<keyword evidence="3 6" id="KW-0812">Transmembrane</keyword>
<evidence type="ECO:0000313" key="8">
    <source>
        <dbReference type="EMBL" id="NSX55166.1"/>
    </source>
</evidence>
<feature type="transmembrane region" description="Helical" evidence="6">
    <location>
        <begin position="73"/>
        <end position="97"/>
    </location>
</feature>
<dbReference type="Proteomes" id="UP000777935">
    <property type="component" value="Unassembled WGS sequence"/>
</dbReference>
<feature type="transmembrane region" description="Helical" evidence="6">
    <location>
        <begin position="161"/>
        <end position="181"/>
    </location>
</feature>
<evidence type="ECO:0000256" key="6">
    <source>
        <dbReference type="SAM" id="Phobius"/>
    </source>
</evidence>
<feature type="domain" description="Major facilitator superfamily (MFS) profile" evidence="7">
    <location>
        <begin position="5"/>
        <end position="373"/>
    </location>
</feature>
<feature type="transmembrane region" description="Helical" evidence="6">
    <location>
        <begin position="38"/>
        <end position="61"/>
    </location>
</feature>
<feature type="transmembrane region" description="Helical" evidence="6">
    <location>
        <begin position="291"/>
        <end position="309"/>
    </location>
</feature>
<evidence type="ECO:0000256" key="5">
    <source>
        <dbReference type="ARBA" id="ARBA00023136"/>
    </source>
</evidence>
<dbReference type="PROSITE" id="PS50850">
    <property type="entry name" value="MFS"/>
    <property type="match status" value="1"/>
</dbReference>
<dbReference type="InterPro" id="IPR020846">
    <property type="entry name" value="MFS_dom"/>
</dbReference>
<gene>
    <name evidence="8" type="ORF">HRQ87_10160</name>
</gene>
<dbReference type="InterPro" id="IPR011701">
    <property type="entry name" value="MFS"/>
</dbReference>
<evidence type="ECO:0000256" key="4">
    <source>
        <dbReference type="ARBA" id="ARBA00022989"/>
    </source>
</evidence>
<feature type="transmembrane region" description="Helical" evidence="6">
    <location>
        <begin position="348"/>
        <end position="367"/>
    </location>
</feature>
<evidence type="ECO:0000256" key="3">
    <source>
        <dbReference type="ARBA" id="ARBA00022692"/>
    </source>
</evidence>
<reference evidence="8 9" key="1">
    <citation type="submission" date="2020-06" db="EMBL/GenBank/DDBJ databases">
        <title>Sulfitobacter algicola sp. nov., isolated from green algae.</title>
        <authorList>
            <person name="Wang C."/>
        </authorList>
    </citation>
    <scope>NUCLEOTIDE SEQUENCE [LARGE SCALE GENOMIC DNA]</scope>
    <source>
        <strain evidence="8 9">1151</strain>
    </source>
</reference>
<organism evidence="8 9">
    <name type="scientific">Parasulfitobacter algicola</name>
    <dbReference type="NCBI Taxonomy" id="2614809"/>
    <lineage>
        <taxon>Bacteria</taxon>
        <taxon>Pseudomonadati</taxon>
        <taxon>Pseudomonadota</taxon>
        <taxon>Alphaproteobacteria</taxon>
        <taxon>Rhodobacterales</taxon>
        <taxon>Roseobacteraceae</taxon>
        <taxon>Parasulfitobacter</taxon>
    </lineage>
</organism>
<dbReference type="SUPFAM" id="SSF103473">
    <property type="entry name" value="MFS general substrate transporter"/>
    <property type="match status" value="1"/>
</dbReference>
<name>A0ABX2IT31_9RHOB</name>
<dbReference type="PANTHER" id="PTHR43124">
    <property type="entry name" value="PURINE EFFLUX PUMP PBUE"/>
    <property type="match status" value="1"/>
</dbReference>
<dbReference type="InterPro" id="IPR036259">
    <property type="entry name" value="MFS_trans_sf"/>
</dbReference>
<feature type="transmembrane region" description="Helical" evidence="6">
    <location>
        <begin position="134"/>
        <end position="155"/>
    </location>
</feature>